<comment type="caution">
    <text evidence="2">The sequence shown here is derived from an EMBL/GenBank/DDBJ whole genome shotgun (WGS) entry which is preliminary data.</text>
</comment>
<evidence type="ECO:0000313" key="2">
    <source>
        <dbReference type="EMBL" id="KPM33009.1"/>
    </source>
</evidence>
<organism evidence="2 3">
    <name type="scientific">Croceitalea dokdonensis DOKDO 023</name>
    <dbReference type="NCBI Taxonomy" id="1300341"/>
    <lineage>
        <taxon>Bacteria</taxon>
        <taxon>Pseudomonadati</taxon>
        <taxon>Bacteroidota</taxon>
        <taxon>Flavobacteriia</taxon>
        <taxon>Flavobacteriales</taxon>
        <taxon>Flavobacteriaceae</taxon>
        <taxon>Croceitalea</taxon>
    </lineage>
</organism>
<keyword evidence="3" id="KW-1185">Reference proteome</keyword>
<keyword evidence="2" id="KW-0560">Oxidoreductase</keyword>
<evidence type="ECO:0000313" key="3">
    <source>
        <dbReference type="Proteomes" id="UP000050280"/>
    </source>
</evidence>
<dbReference type="OrthoDB" id="9798439at2"/>
<dbReference type="AlphaFoldDB" id="A0A0P7B3E6"/>
<dbReference type="PATRIC" id="fig|1300341.3.peg.1629"/>
<evidence type="ECO:0000259" key="1">
    <source>
        <dbReference type="Pfam" id="PF03992"/>
    </source>
</evidence>
<dbReference type="InterPro" id="IPR007138">
    <property type="entry name" value="ABM_dom"/>
</dbReference>
<name>A0A0P7B3E6_9FLAO</name>
<dbReference type="InterPro" id="IPR052936">
    <property type="entry name" value="Jasmonate_Hydroxylase-like"/>
</dbReference>
<accession>A0A0P7B3E6</accession>
<dbReference type="Pfam" id="PF03992">
    <property type="entry name" value="ABM"/>
    <property type="match status" value="1"/>
</dbReference>
<dbReference type="Proteomes" id="UP000050280">
    <property type="component" value="Unassembled WGS sequence"/>
</dbReference>
<dbReference type="PANTHER" id="PTHR37811:SF2">
    <property type="entry name" value="ABM DOMAIN-CONTAINING PROTEIN"/>
    <property type="match status" value="1"/>
</dbReference>
<dbReference type="GO" id="GO:0004497">
    <property type="term" value="F:monooxygenase activity"/>
    <property type="evidence" value="ECO:0007669"/>
    <property type="project" value="UniProtKB-KW"/>
</dbReference>
<dbReference type="InterPro" id="IPR011008">
    <property type="entry name" value="Dimeric_a/b-barrel"/>
</dbReference>
<protein>
    <submittedName>
        <fullName evidence="2">Antibiotic biosynthesis monooxygenase</fullName>
    </submittedName>
</protein>
<dbReference type="EMBL" id="LDJX01000002">
    <property type="protein sequence ID" value="KPM33009.1"/>
    <property type="molecule type" value="Genomic_DNA"/>
</dbReference>
<proteinExistence type="predicted"/>
<feature type="domain" description="ABM" evidence="1">
    <location>
        <begin position="7"/>
        <end position="77"/>
    </location>
</feature>
<sequence>MSPKPPYYAAIFTSTKTGNRSGYAAMAKAMEELAKKQPGFLGMETAQEQMGITVSYWENLEAMAQWKSQADHQFAQQQGKNVWYSWYKVRICRVEREYEFTQP</sequence>
<dbReference type="Gene3D" id="3.30.70.100">
    <property type="match status" value="1"/>
</dbReference>
<dbReference type="RefSeq" id="WP_054558569.1">
    <property type="nucleotide sequence ID" value="NZ_LDJX01000002.1"/>
</dbReference>
<dbReference type="SUPFAM" id="SSF54909">
    <property type="entry name" value="Dimeric alpha+beta barrel"/>
    <property type="match status" value="1"/>
</dbReference>
<reference evidence="2 3" key="1">
    <citation type="submission" date="2015-09" db="EMBL/GenBank/DDBJ databases">
        <title>Genome sequence of the marine flavobacterium Croceitalea dokdonensis DOKDO 023 that contains proton- and sodium-pumping rhodopsins.</title>
        <authorList>
            <person name="Kwon S.-K."/>
            <person name="Lee H.K."/>
            <person name="Kwak M.-J."/>
            <person name="Kim J.F."/>
        </authorList>
    </citation>
    <scope>NUCLEOTIDE SEQUENCE [LARGE SCALE GENOMIC DNA]</scope>
    <source>
        <strain evidence="2 3">DOKDO 023</strain>
    </source>
</reference>
<dbReference type="STRING" id="1300341.I595_1436"/>
<dbReference type="PANTHER" id="PTHR37811">
    <property type="entry name" value="BLL5343 PROTEIN"/>
    <property type="match status" value="1"/>
</dbReference>
<gene>
    <name evidence="2" type="ORF">I595_1436</name>
</gene>
<keyword evidence="2" id="KW-0503">Monooxygenase</keyword>